<feature type="region of interest" description="Disordered" evidence="1">
    <location>
        <begin position="1"/>
        <end position="80"/>
    </location>
</feature>
<name>A0A9K3LF34_9STRA</name>
<reference evidence="2" key="2">
    <citation type="submission" date="2021-04" db="EMBL/GenBank/DDBJ databases">
        <authorList>
            <person name="Podell S."/>
        </authorList>
    </citation>
    <scope>NUCLEOTIDE SEQUENCE</scope>
    <source>
        <strain evidence="2">Hildebrandi</strain>
    </source>
</reference>
<accession>A0A9K3LF34</accession>
<reference evidence="2" key="1">
    <citation type="journal article" date="2021" name="Sci. Rep.">
        <title>Diploid genomic architecture of Nitzschia inconspicua, an elite biomass production diatom.</title>
        <authorList>
            <person name="Oliver A."/>
            <person name="Podell S."/>
            <person name="Pinowska A."/>
            <person name="Traller J.C."/>
            <person name="Smith S.R."/>
            <person name="McClure R."/>
            <person name="Beliaev A."/>
            <person name="Bohutskyi P."/>
            <person name="Hill E.A."/>
            <person name="Rabines A."/>
            <person name="Zheng H."/>
            <person name="Allen L.Z."/>
            <person name="Kuo A."/>
            <person name="Grigoriev I.V."/>
            <person name="Allen A.E."/>
            <person name="Hazlebeck D."/>
            <person name="Allen E.E."/>
        </authorList>
    </citation>
    <scope>NUCLEOTIDE SEQUENCE</scope>
    <source>
        <strain evidence="2">Hildebrandi</strain>
    </source>
</reference>
<organism evidence="2 3">
    <name type="scientific">Nitzschia inconspicua</name>
    <dbReference type="NCBI Taxonomy" id="303405"/>
    <lineage>
        <taxon>Eukaryota</taxon>
        <taxon>Sar</taxon>
        <taxon>Stramenopiles</taxon>
        <taxon>Ochrophyta</taxon>
        <taxon>Bacillariophyta</taxon>
        <taxon>Bacillariophyceae</taxon>
        <taxon>Bacillariophycidae</taxon>
        <taxon>Bacillariales</taxon>
        <taxon>Bacillariaceae</taxon>
        <taxon>Nitzschia</taxon>
    </lineage>
</organism>
<feature type="compositionally biased region" description="Low complexity" evidence="1">
    <location>
        <begin position="270"/>
        <end position="283"/>
    </location>
</feature>
<feature type="compositionally biased region" description="Low complexity" evidence="1">
    <location>
        <begin position="118"/>
        <end position="136"/>
    </location>
</feature>
<dbReference type="AlphaFoldDB" id="A0A9K3LF34"/>
<dbReference type="Proteomes" id="UP000693970">
    <property type="component" value="Unassembled WGS sequence"/>
</dbReference>
<feature type="compositionally biased region" description="Polar residues" evidence="1">
    <location>
        <begin position="409"/>
        <end position="421"/>
    </location>
</feature>
<feature type="compositionally biased region" description="Polar residues" evidence="1">
    <location>
        <begin position="501"/>
        <end position="511"/>
    </location>
</feature>
<sequence>MVSGEQYFRQRGPSLTRFPVEGSHQKPRSSLNNESYNAPMASQLQSNRQSSNEPFVAASYSGRPPTKHPDDLRQKRNTKNGSGCQAMFSSIFACNELMYDRCDECADDDISYTYGNHSKNSATNTTSTEESNTTDESTLDNSTILSHTLHADWETIASGTMNGPIYRDVDESRSDVQEVAPLVENGWHKIYDNSDDAQRDVKLHNQGEETKNDFRSRSRSRRILLSGRTTSTVGEKELLRSSRGDKTKGEVHTLHAANSVTKMPDQNPMSSATRSRTRCVTTRTRSRSPTRSRSLGRRSNHNRRNARARSVPLKPERDRYVSSRKSTKSRSKLRKPSGTNVSAEARQRRSQSKSPCEEDGTKTNFETEDIGKLVSMSNCDKISRPSRSGPKKTRKKIPIRRPQSRSRSVNRLWNSKPTAAANTEKKLFRSRFRVRPPLTNRENENDKYYLKTNPPNTEQEVDKNDANNDFYTESEEKRATKSSALRYRSISVSKSRKASDQEQNSEFNETTTPVNTGFFTWRKKKRDKPVRLEERSEHGCDISSPRRSENLLAKIGDLARSDSLAFPVPNEEGQEIAIQDNEHCYEDPANVHSMLTMPSMDLQLSNERFPESVEEPKLVVVLTANEDGTLVTDDGALYANHE</sequence>
<feature type="compositionally biased region" description="Polar residues" evidence="1">
    <location>
        <begin position="28"/>
        <end position="53"/>
    </location>
</feature>
<evidence type="ECO:0000313" key="2">
    <source>
        <dbReference type="EMBL" id="KAG7360937.1"/>
    </source>
</evidence>
<gene>
    <name evidence="2" type="ORF">IV203_036036</name>
</gene>
<protein>
    <submittedName>
        <fullName evidence="2">Uncharacterized protein</fullName>
    </submittedName>
</protein>
<feature type="compositionally biased region" description="Basic residues" evidence="1">
    <location>
        <begin position="325"/>
        <end position="335"/>
    </location>
</feature>
<feature type="region of interest" description="Disordered" evidence="1">
    <location>
        <begin position="115"/>
        <end position="140"/>
    </location>
</feature>
<feature type="compositionally biased region" description="Basic residues" evidence="1">
    <location>
        <begin position="284"/>
        <end position="307"/>
    </location>
</feature>
<keyword evidence="3" id="KW-1185">Reference proteome</keyword>
<proteinExistence type="predicted"/>
<feature type="compositionally biased region" description="Basic residues" evidence="1">
    <location>
        <begin position="389"/>
        <end position="404"/>
    </location>
</feature>
<evidence type="ECO:0000256" key="1">
    <source>
        <dbReference type="SAM" id="MobiDB-lite"/>
    </source>
</evidence>
<dbReference type="EMBL" id="JAGRRH010000013">
    <property type="protein sequence ID" value="KAG7360937.1"/>
    <property type="molecule type" value="Genomic_DNA"/>
</dbReference>
<feature type="compositionally biased region" description="Low complexity" evidence="1">
    <location>
        <begin position="223"/>
        <end position="232"/>
    </location>
</feature>
<feature type="compositionally biased region" description="Basic and acidic residues" evidence="1">
    <location>
        <begin position="204"/>
        <end position="216"/>
    </location>
</feature>
<comment type="caution">
    <text evidence="2">The sequence shown here is derived from an EMBL/GenBank/DDBJ whole genome shotgun (WGS) entry which is preliminary data.</text>
</comment>
<feature type="compositionally biased region" description="Basic and acidic residues" evidence="1">
    <location>
        <begin position="234"/>
        <end position="253"/>
    </location>
</feature>
<feature type="region of interest" description="Disordered" evidence="1">
    <location>
        <begin position="204"/>
        <end position="511"/>
    </location>
</feature>
<evidence type="ECO:0000313" key="3">
    <source>
        <dbReference type="Proteomes" id="UP000693970"/>
    </source>
</evidence>